<evidence type="ECO:0000256" key="2">
    <source>
        <dbReference type="ARBA" id="ARBA00023125"/>
    </source>
</evidence>
<dbReference type="PANTHER" id="PTHR40055">
    <property type="entry name" value="TRANSCRIPTIONAL REGULATOR YGIV-RELATED"/>
    <property type="match status" value="1"/>
</dbReference>
<keyword evidence="3" id="KW-0804">Transcription</keyword>
<feature type="domain" description="HTH araC/xylS-type" evidence="4">
    <location>
        <begin position="15"/>
        <end position="113"/>
    </location>
</feature>
<keyword evidence="2" id="KW-0238">DNA-binding</keyword>
<dbReference type="Gene3D" id="3.20.80.10">
    <property type="entry name" value="Regulatory factor, effector binding domain"/>
    <property type="match status" value="1"/>
</dbReference>
<comment type="caution">
    <text evidence="5">The sequence shown here is derived from an EMBL/GenBank/DDBJ whole genome shotgun (WGS) entry which is preliminary data.</text>
</comment>
<name>A0A941D214_9CAUL</name>
<dbReference type="RefSeq" id="WP_215341433.1">
    <property type="nucleotide sequence ID" value="NZ_JAGSGD010000001.1"/>
</dbReference>
<dbReference type="PRINTS" id="PR00032">
    <property type="entry name" value="HTHARAC"/>
</dbReference>
<dbReference type="Pfam" id="PF06445">
    <property type="entry name" value="GyrI-like"/>
    <property type="match status" value="1"/>
</dbReference>
<dbReference type="InterPro" id="IPR020449">
    <property type="entry name" value="Tscrpt_reg_AraC-type_HTH"/>
</dbReference>
<evidence type="ECO:0000313" key="6">
    <source>
        <dbReference type="Proteomes" id="UP000622580"/>
    </source>
</evidence>
<keyword evidence="6" id="KW-1185">Reference proteome</keyword>
<evidence type="ECO:0000259" key="4">
    <source>
        <dbReference type="PROSITE" id="PS01124"/>
    </source>
</evidence>
<dbReference type="InterPro" id="IPR018060">
    <property type="entry name" value="HTH_AraC"/>
</dbReference>
<protein>
    <submittedName>
        <fullName evidence="5">AraC family transcriptional regulator</fullName>
    </submittedName>
</protein>
<dbReference type="InterPro" id="IPR011256">
    <property type="entry name" value="Reg_factor_effector_dom_sf"/>
</dbReference>
<dbReference type="AlphaFoldDB" id="A0A941D214"/>
<dbReference type="GO" id="GO:0043565">
    <property type="term" value="F:sequence-specific DNA binding"/>
    <property type="evidence" value="ECO:0007669"/>
    <property type="project" value="InterPro"/>
</dbReference>
<evidence type="ECO:0000256" key="1">
    <source>
        <dbReference type="ARBA" id="ARBA00023015"/>
    </source>
</evidence>
<reference evidence="5" key="1">
    <citation type="submission" date="2021-04" db="EMBL/GenBank/DDBJ databases">
        <title>Draft genome assembly of strain Phenylobacterium sp. 20VBR1 using MiniION and Illumina platforms.</title>
        <authorList>
            <person name="Thomas F.A."/>
            <person name="Krishnan K.P."/>
            <person name="Sinha R.K."/>
        </authorList>
    </citation>
    <scope>NUCLEOTIDE SEQUENCE</scope>
    <source>
        <strain evidence="5">20VBR1</strain>
    </source>
</reference>
<dbReference type="InterPro" id="IPR009057">
    <property type="entry name" value="Homeodomain-like_sf"/>
</dbReference>
<dbReference type="Gene3D" id="1.10.10.60">
    <property type="entry name" value="Homeodomain-like"/>
    <property type="match status" value="1"/>
</dbReference>
<dbReference type="SUPFAM" id="SSF46689">
    <property type="entry name" value="Homeodomain-like"/>
    <property type="match status" value="2"/>
</dbReference>
<dbReference type="SUPFAM" id="SSF55136">
    <property type="entry name" value="Probable bacterial effector-binding domain"/>
    <property type="match status" value="1"/>
</dbReference>
<gene>
    <name evidence="5" type="ORF">JKL49_15035</name>
</gene>
<dbReference type="InterPro" id="IPR018062">
    <property type="entry name" value="HTH_AraC-typ_CS"/>
</dbReference>
<dbReference type="InterPro" id="IPR029442">
    <property type="entry name" value="GyrI-like"/>
</dbReference>
<proteinExistence type="predicted"/>
<dbReference type="GO" id="GO:0003700">
    <property type="term" value="F:DNA-binding transcription factor activity"/>
    <property type="evidence" value="ECO:0007669"/>
    <property type="project" value="InterPro"/>
</dbReference>
<dbReference type="Pfam" id="PF12833">
    <property type="entry name" value="HTH_18"/>
    <property type="match status" value="1"/>
</dbReference>
<dbReference type="InterPro" id="IPR050908">
    <property type="entry name" value="SmbC-like"/>
</dbReference>
<evidence type="ECO:0000313" key="5">
    <source>
        <dbReference type="EMBL" id="MBR7620706.1"/>
    </source>
</evidence>
<dbReference type="SMART" id="SM00871">
    <property type="entry name" value="AraC_E_bind"/>
    <property type="match status" value="1"/>
</dbReference>
<evidence type="ECO:0000256" key="3">
    <source>
        <dbReference type="ARBA" id="ARBA00023163"/>
    </source>
</evidence>
<keyword evidence="1" id="KW-0805">Transcription regulation</keyword>
<dbReference type="Proteomes" id="UP000622580">
    <property type="component" value="Unassembled WGS sequence"/>
</dbReference>
<dbReference type="InterPro" id="IPR010499">
    <property type="entry name" value="AraC_E-bd"/>
</dbReference>
<sequence>MNRPVTRESYARRLNRVAEHIWAHLDEPLDLAALAEVACLSPFHFHRIYRVLIGETVTETVSRLRLQRASMELARSTTPISEIARRAGYASNPAFTRAFRTVYDLAPAAFRAARRATPGVSPMPVEIQDRPALRIATVPHRGPPQLIGKAFDRLMAWAGPKGVVMPPAVGVAVYLDDMSVVPATEQRALAGITVGPEVESDDVVTIHEVAAGRYAVLLYRGAYAQIGKGYEELFGWLPTSGEEPAHAPCVEINLNDPRKTAPADLLTELCLPLKS</sequence>
<dbReference type="PROSITE" id="PS01124">
    <property type="entry name" value="HTH_ARAC_FAMILY_2"/>
    <property type="match status" value="1"/>
</dbReference>
<dbReference type="PROSITE" id="PS00041">
    <property type="entry name" value="HTH_ARAC_FAMILY_1"/>
    <property type="match status" value="1"/>
</dbReference>
<organism evidence="5 6">
    <name type="scientific">Phenylobacterium glaciei</name>
    <dbReference type="NCBI Taxonomy" id="2803784"/>
    <lineage>
        <taxon>Bacteria</taxon>
        <taxon>Pseudomonadati</taxon>
        <taxon>Pseudomonadota</taxon>
        <taxon>Alphaproteobacteria</taxon>
        <taxon>Caulobacterales</taxon>
        <taxon>Caulobacteraceae</taxon>
        <taxon>Phenylobacterium</taxon>
    </lineage>
</organism>
<accession>A0A941D214</accession>
<dbReference type="EMBL" id="JAGSGD010000001">
    <property type="protein sequence ID" value="MBR7620706.1"/>
    <property type="molecule type" value="Genomic_DNA"/>
</dbReference>
<dbReference type="PANTHER" id="PTHR40055:SF1">
    <property type="entry name" value="TRANSCRIPTIONAL REGULATOR YGIV-RELATED"/>
    <property type="match status" value="1"/>
</dbReference>
<dbReference type="SMART" id="SM00342">
    <property type="entry name" value="HTH_ARAC"/>
    <property type="match status" value="1"/>
</dbReference>